<evidence type="ECO:0000256" key="3">
    <source>
        <dbReference type="SAM" id="MobiDB-lite"/>
    </source>
</evidence>
<feature type="region of interest" description="Disordered" evidence="3">
    <location>
        <begin position="404"/>
        <end position="439"/>
    </location>
</feature>
<comment type="caution">
    <text evidence="5">The sequence shown here is derived from an EMBL/GenBank/DDBJ whole genome shotgun (WGS) entry which is preliminary data.</text>
</comment>
<keyword evidence="5" id="KW-0456">Lyase</keyword>
<dbReference type="AlphaFoldDB" id="A0A1Y3YRJ2"/>
<gene>
    <name evidence="5" type="ORF">B5F97_12670</name>
</gene>
<dbReference type="InterPro" id="IPR011050">
    <property type="entry name" value="Pectin_lyase_fold/virulence"/>
</dbReference>
<feature type="compositionally biased region" description="Acidic residues" evidence="3">
    <location>
        <begin position="421"/>
        <end position="433"/>
    </location>
</feature>
<feature type="signal peptide" evidence="4">
    <location>
        <begin position="1"/>
        <end position="21"/>
    </location>
</feature>
<dbReference type="Gene3D" id="2.160.20.10">
    <property type="entry name" value="Single-stranded right-handed beta-helix, Pectin lyase-like"/>
    <property type="match status" value="1"/>
</dbReference>
<keyword evidence="2" id="KW-0325">Glycoprotein</keyword>
<organism evidence="5 6">
    <name type="scientific">Bacteroides clarus</name>
    <dbReference type="NCBI Taxonomy" id="626929"/>
    <lineage>
        <taxon>Bacteria</taxon>
        <taxon>Pseudomonadati</taxon>
        <taxon>Bacteroidota</taxon>
        <taxon>Bacteroidia</taxon>
        <taxon>Bacteroidales</taxon>
        <taxon>Bacteroidaceae</taxon>
        <taxon>Bacteroides</taxon>
    </lineage>
</organism>
<dbReference type="PANTHER" id="PTHR42970">
    <property type="entry name" value="PECTATE LYASE C-RELATED"/>
    <property type="match status" value="1"/>
</dbReference>
<evidence type="ECO:0000256" key="2">
    <source>
        <dbReference type="ARBA" id="ARBA00023180"/>
    </source>
</evidence>
<dbReference type="Proteomes" id="UP000195386">
    <property type="component" value="Unassembled WGS sequence"/>
</dbReference>
<dbReference type="PROSITE" id="PS51257">
    <property type="entry name" value="PROKAR_LIPOPROTEIN"/>
    <property type="match status" value="1"/>
</dbReference>
<evidence type="ECO:0000313" key="5">
    <source>
        <dbReference type="EMBL" id="OUO00337.1"/>
    </source>
</evidence>
<dbReference type="GO" id="GO:0046872">
    <property type="term" value="F:metal ion binding"/>
    <property type="evidence" value="ECO:0007669"/>
    <property type="project" value="UniProtKB-KW"/>
</dbReference>
<accession>A0A1Y3YRJ2</accession>
<evidence type="ECO:0000313" key="6">
    <source>
        <dbReference type="Proteomes" id="UP000195386"/>
    </source>
</evidence>
<name>A0A1Y3YRJ2_9BACE</name>
<evidence type="ECO:0000256" key="1">
    <source>
        <dbReference type="ARBA" id="ARBA00022723"/>
    </source>
</evidence>
<reference evidence="6" key="1">
    <citation type="submission" date="2017-04" db="EMBL/GenBank/DDBJ databases">
        <title>Function of individual gut microbiota members based on whole genome sequencing of pure cultures obtained from chicken caecum.</title>
        <authorList>
            <person name="Medvecky M."/>
            <person name="Cejkova D."/>
            <person name="Polansky O."/>
            <person name="Karasova D."/>
            <person name="Kubasova T."/>
            <person name="Cizek A."/>
            <person name="Rychlik I."/>
        </authorList>
    </citation>
    <scope>NUCLEOTIDE SEQUENCE [LARGE SCALE GENOMIC DNA]</scope>
    <source>
        <strain evidence="6">An43</strain>
    </source>
</reference>
<evidence type="ECO:0000256" key="4">
    <source>
        <dbReference type="SAM" id="SignalP"/>
    </source>
</evidence>
<dbReference type="EMBL" id="NFII01000012">
    <property type="protein sequence ID" value="OUO00337.1"/>
    <property type="molecule type" value="Genomic_DNA"/>
</dbReference>
<sequence length="465" mass="50884">MRCTMNLIGLFSLAWVFLSCNQEEGKDNPAVPFPDYGEVLAFPGAEGYGRHATGGRTGEVYQVTTLADSGKGSLRDAVSKPNRIIVFKVAGVIKLESPLDFSKNLTIAAQTAPGDGVVVYGNRVSFSGADNLICRYLRVRMGMNGREGKDAAGIAYGSDMIFDHMSVTWGRDECFSINGDPKKPADQPRNITIQNSFIGQGLQPHSCGGLIQTTINNGVTLYRNLYIDNKTRNPKVKGLNQFVNNVLYNWGNGGAYIMGDTEQKSDADIRNNYFIVGTTDNYDGKKLGATAPFTRYNEHFSAYLSGNFYDDNKDGVLNGRELERTDCMKKSVVAGEEIITSPTFLERPSDIHPEIKGLMTAQEAYEWIVDNGGASLPARDEVDAYLIDELTSLGKKGLIIHTEEDIPTKGPGSIKSADAPADTDNDGMPDEFEDKYGLDKNDPADAMKIASNGYTNIENYIFLIK</sequence>
<dbReference type="InterPro" id="IPR012334">
    <property type="entry name" value="Pectin_lyas_fold"/>
</dbReference>
<proteinExistence type="predicted"/>
<dbReference type="GO" id="GO:0016829">
    <property type="term" value="F:lyase activity"/>
    <property type="evidence" value="ECO:0007669"/>
    <property type="project" value="UniProtKB-KW"/>
</dbReference>
<dbReference type="SUPFAM" id="SSF51126">
    <property type="entry name" value="Pectin lyase-like"/>
    <property type="match status" value="1"/>
</dbReference>
<dbReference type="PANTHER" id="PTHR42970:SF1">
    <property type="entry name" value="PECTATE LYASE C-RELATED"/>
    <property type="match status" value="1"/>
</dbReference>
<dbReference type="InterPro" id="IPR052063">
    <property type="entry name" value="Polysaccharide_Lyase_1"/>
</dbReference>
<feature type="chain" id="PRO_5013232064" evidence="4">
    <location>
        <begin position="22"/>
        <end position="465"/>
    </location>
</feature>
<keyword evidence="1" id="KW-0479">Metal-binding</keyword>
<keyword evidence="4" id="KW-0732">Signal</keyword>
<protein>
    <submittedName>
        <fullName evidence="5">Pectate lyase</fullName>
    </submittedName>
</protein>